<evidence type="ECO:0000313" key="4">
    <source>
        <dbReference type="Proteomes" id="UP001139365"/>
    </source>
</evidence>
<feature type="signal peptide" evidence="2">
    <location>
        <begin position="1"/>
        <end position="21"/>
    </location>
</feature>
<dbReference type="EMBL" id="JALEMU010000156">
    <property type="protein sequence ID" value="MCI5756484.1"/>
    <property type="molecule type" value="Genomic_DNA"/>
</dbReference>
<name>A0AAE3FJ45_9BACT</name>
<protein>
    <submittedName>
        <fullName evidence="3">Uncharacterized protein</fullName>
    </submittedName>
</protein>
<dbReference type="Gene3D" id="3.40.190.10">
    <property type="entry name" value="Periplasmic binding protein-like II"/>
    <property type="match status" value="1"/>
</dbReference>
<sequence>MKKLLLILLALTFAVSAAACAGDPGKKPAQSSGAVTSGGGTSEDDPYKNIPADLRFDGEDFVVGMQSGTQYEFYIEEDSEDAISSALYKRNQTVENRFGITIKPQYSAEGTDLYTHTNELIRNIMSGEKAYDLISAKVVASGGLVLNNCLYDWTEMKYNDGLRGSAWIDSINDELQIQDHIFTAVGQTCISALRWTYAIMFNRTQADNRQITENVFNAIDSGDWTIDYFNSLVAGIYEDIDDVNGRSEYDFYGFNAEALTNLDTFQFAFDIPMIVKDKDEILSLAFGTEKTVDAIDKVIRLYWNNPGTFICDDTAVGTEGRNFVEGRSIFAIMTLDTCFTGLRDMNDHYAVLPFPKYDADQKEYLTGMMDNYSIMGIPTDAANPDMSSAVAEALNIEAERIMYPVWYDESLSTKFQRDEYTVKYLDLLIAGRKADMGTLFQESLGRIAMLFRDTVRTKQNGFQSSWDGNKDALNASLKEIIDTYIKNTGANS</sequence>
<comment type="caution">
    <text evidence="3">The sequence shown here is derived from an EMBL/GenBank/DDBJ whole genome shotgun (WGS) entry which is preliminary data.</text>
</comment>
<accession>A0AAE3FJ45</accession>
<feature type="region of interest" description="Disordered" evidence="1">
    <location>
        <begin position="21"/>
        <end position="49"/>
    </location>
</feature>
<dbReference type="SUPFAM" id="SSF53850">
    <property type="entry name" value="Periplasmic binding protein-like II"/>
    <property type="match status" value="1"/>
</dbReference>
<dbReference type="AlphaFoldDB" id="A0AAE3FJ45"/>
<reference evidence="3 4" key="1">
    <citation type="submission" date="2022-03" db="EMBL/GenBank/DDBJ databases">
        <title>Metagenome-assembled genomes from swine fecal metagenomes.</title>
        <authorList>
            <person name="Holman D.B."/>
            <person name="Kommadath A."/>
        </authorList>
    </citation>
    <scope>NUCLEOTIDE SEQUENCE [LARGE SCALE GENOMIC DNA]</scope>
    <source>
        <strain evidence="3">SUG147</strain>
    </source>
</reference>
<feature type="chain" id="PRO_5042086434" evidence="2">
    <location>
        <begin position="22"/>
        <end position="492"/>
    </location>
</feature>
<evidence type="ECO:0000313" key="3">
    <source>
        <dbReference type="EMBL" id="MCI5756484.1"/>
    </source>
</evidence>
<proteinExistence type="predicted"/>
<organism evidence="3 4">
    <name type="scientific">Candidatus Colimorpha enterica</name>
    <dbReference type="NCBI Taxonomy" id="3083063"/>
    <lineage>
        <taxon>Bacteria</taxon>
        <taxon>Pseudomonadati</taxon>
        <taxon>Bacteroidota</taxon>
        <taxon>Bacteroidia</taxon>
        <taxon>Bacteroidales</taxon>
        <taxon>Candidatus Colimorpha</taxon>
    </lineage>
</organism>
<gene>
    <name evidence="3" type="ORF">MR241_09365</name>
</gene>
<dbReference type="Proteomes" id="UP001139365">
    <property type="component" value="Unassembled WGS sequence"/>
</dbReference>
<evidence type="ECO:0000256" key="1">
    <source>
        <dbReference type="SAM" id="MobiDB-lite"/>
    </source>
</evidence>
<dbReference type="PROSITE" id="PS51257">
    <property type="entry name" value="PROKAR_LIPOPROTEIN"/>
    <property type="match status" value="1"/>
</dbReference>
<evidence type="ECO:0000256" key="2">
    <source>
        <dbReference type="SAM" id="SignalP"/>
    </source>
</evidence>
<keyword evidence="2" id="KW-0732">Signal</keyword>